<dbReference type="SUPFAM" id="SSF56219">
    <property type="entry name" value="DNase I-like"/>
    <property type="match status" value="1"/>
</dbReference>
<dbReference type="InterPro" id="IPR005135">
    <property type="entry name" value="Endo/exonuclease/phosphatase"/>
</dbReference>
<dbReference type="PANTHER" id="PTHR16320:SF23">
    <property type="entry name" value="SPHINGOMYELINASE C 1"/>
    <property type="match status" value="1"/>
</dbReference>
<dbReference type="PANTHER" id="PTHR16320">
    <property type="entry name" value="SPHINGOMYELINASE FAMILY MEMBER"/>
    <property type="match status" value="1"/>
</dbReference>
<evidence type="ECO:0000313" key="2">
    <source>
        <dbReference type="EMBL" id="GIE49283.1"/>
    </source>
</evidence>
<organism evidence="2 3">
    <name type="scientific">Actinoplanes nipponensis</name>
    <dbReference type="NCBI Taxonomy" id="135950"/>
    <lineage>
        <taxon>Bacteria</taxon>
        <taxon>Bacillati</taxon>
        <taxon>Actinomycetota</taxon>
        <taxon>Actinomycetes</taxon>
        <taxon>Micromonosporales</taxon>
        <taxon>Micromonosporaceae</taxon>
        <taxon>Actinoplanes</taxon>
    </lineage>
</organism>
<dbReference type="Pfam" id="PF03372">
    <property type="entry name" value="Exo_endo_phos"/>
    <property type="match status" value="1"/>
</dbReference>
<dbReference type="InterPro" id="IPR038772">
    <property type="entry name" value="Sph/SMPD2-like"/>
</dbReference>
<gene>
    <name evidence="2" type="ORF">Ani05nite_28170</name>
</gene>
<dbReference type="Proteomes" id="UP000647172">
    <property type="component" value="Unassembled WGS sequence"/>
</dbReference>
<protein>
    <recommendedName>
        <fullName evidence="1">Endonuclease/exonuclease/phosphatase domain-containing protein</fullName>
    </recommendedName>
</protein>
<accession>A0A919JGL5</accession>
<proteinExistence type="predicted"/>
<dbReference type="InterPro" id="IPR036691">
    <property type="entry name" value="Endo/exonu/phosph_ase_sf"/>
</dbReference>
<dbReference type="GO" id="GO:0004767">
    <property type="term" value="F:sphingomyelin phosphodiesterase activity"/>
    <property type="evidence" value="ECO:0007669"/>
    <property type="project" value="InterPro"/>
</dbReference>
<feature type="domain" description="Endonuclease/exonuclease/phosphatase" evidence="1">
    <location>
        <begin position="12"/>
        <end position="252"/>
    </location>
</feature>
<dbReference type="EMBL" id="BOMQ01000031">
    <property type="protein sequence ID" value="GIE49283.1"/>
    <property type="molecule type" value="Genomic_DNA"/>
</dbReference>
<evidence type="ECO:0000259" key="1">
    <source>
        <dbReference type="Pfam" id="PF03372"/>
    </source>
</evidence>
<evidence type="ECO:0000313" key="3">
    <source>
        <dbReference type="Proteomes" id="UP000647172"/>
    </source>
</evidence>
<comment type="caution">
    <text evidence="2">The sequence shown here is derived from an EMBL/GenBank/DDBJ whole genome shotgun (WGS) entry which is preliminary data.</text>
</comment>
<keyword evidence="3" id="KW-1185">Reference proteome</keyword>
<name>A0A919JGL5_9ACTN</name>
<dbReference type="AlphaFoldDB" id="A0A919JGL5"/>
<reference evidence="2" key="1">
    <citation type="submission" date="2021-01" db="EMBL/GenBank/DDBJ databases">
        <title>Whole genome shotgun sequence of Actinoplanes nipponensis NBRC 14063.</title>
        <authorList>
            <person name="Komaki H."/>
            <person name="Tamura T."/>
        </authorList>
    </citation>
    <scope>NUCLEOTIDE SEQUENCE</scope>
    <source>
        <strain evidence="2">NBRC 14063</strain>
    </source>
</reference>
<dbReference type="RefSeq" id="WP_203768542.1">
    <property type="nucleotide sequence ID" value="NZ_BOMQ01000031.1"/>
</dbReference>
<sequence>MDRVASADVRLLTFNALMRGDVRPRLHALGAVLERSGYDVVCLQEVLLPAHATLLHRLARHYGHHAWSGAGLLHGGLVLLSRWPIHAARFRRYPRTGAVRPEYLMRKGVQLAVVETPGGPLAIVNTHLSANRDGDWSPAGRHTRIARAELGHLAGELAALDPALPVVAVGDYNLPRDAVTLTEFLAATGLTDALAGDTAPTYRPTPRWPAPPALDHVLLRSAPGRELIARARIVWRDPVPLAGGRQGYLSDHFAVEATVSH</sequence>
<dbReference type="Gene3D" id="3.60.10.10">
    <property type="entry name" value="Endonuclease/exonuclease/phosphatase"/>
    <property type="match status" value="1"/>
</dbReference>